<protein>
    <submittedName>
        <fullName evidence="2">Uncharacterized protein</fullName>
    </submittedName>
</protein>
<organism evidence="2 3">
    <name type="scientific">Temnothorax longispinosus</name>
    <dbReference type="NCBI Taxonomy" id="300112"/>
    <lineage>
        <taxon>Eukaryota</taxon>
        <taxon>Metazoa</taxon>
        <taxon>Ecdysozoa</taxon>
        <taxon>Arthropoda</taxon>
        <taxon>Hexapoda</taxon>
        <taxon>Insecta</taxon>
        <taxon>Pterygota</taxon>
        <taxon>Neoptera</taxon>
        <taxon>Endopterygota</taxon>
        <taxon>Hymenoptera</taxon>
        <taxon>Apocrita</taxon>
        <taxon>Aculeata</taxon>
        <taxon>Formicoidea</taxon>
        <taxon>Formicidae</taxon>
        <taxon>Myrmicinae</taxon>
        <taxon>Temnothorax</taxon>
    </lineage>
</organism>
<comment type="caution">
    <text evidence="2">The sequence shown here is derived from an EMBL/GenBank/DDBJ whole genome shotgun (WGS) entry which is preliminary data.</text>
</comment>
<dbReference type="Proteomes" id="UP000310200">
    <property type="component" value="Unassembled WGS sequence"/>
</dbReference>
<name>A0A4S2KIM2_9HYME</name>
<sequence length="393" mass="43376">MATKNPTNTIAATSNPLLRLGEWAQKRGDVTTGMIVMRKIEENMAINQRPACGTGRSPARRYDPFSRRHGDIERPPPVRSENGKKKERSEEVASRSFDVRRGSSDQSHRPVPAGSFPRSVSRQSTRKLSSPSLTGVLPTRRAAPRTPSGDSIREFMSRRQILSGFGGKRRAPTHAQKVALTKTRGHTLEILGLPLPGPALLPGRRDHGGGAIKVGHLRRRGGVGRGGGLQRHRADVAVRVLGVHRVMWVRWRVMMVMMVMEELGRGEGLAGVVRPGRVDRDRRALGRMQLGAHLVVQPAEHGAVPHAEVVALRQEHRARRAREAAHVEDELARAHHQLGRQDRRLAARAPLHAAEHPANTESGNQYYIPCNARCTLRGSMLSESRVLLNVGED</sequence>
<feature type="compositionally biased region" description="Polar residues" evidence="1">
    <location>
        <begin position="118"/>
        <end position="133"/>
    </location>
</feature>
<evidence type="ECO:0000256" key="1">
    <source>
        <dbReference type="SAM" id="MobiDB-lite"/>
    </source>
</evidence>
<dbReference type="AlphaFoldDB" id="A0A4S2KIM2"/>
<accession>A0A4S2KIM2</accession>
<keyword evidence="3" id="KW-1185">Reference proteome</keyword>
<feature type="compositionally biased region" description="Basic and acidic residues" evidence="1">
    <location>
        <begin position="60"/>
        <end position="108"/>
    </location>
</feature>
<gene>
    <name evidence="2" type="ORF">DBV15_03689</name>
</gene>
<feature type="region of interest" description="Disordered" evidence="1">
    <location>
        <begin position="47"/>
        <end position="150"/>
    </location>
</feature>
<evidence type="ECO:0000313" key="3">
    <source>
        <dbReference type="Proteomes" id="UP000310200"/>
    </source>
</evidence>
<proteinExistence type="predicted"/>
<dbReference type="EMBL" id="QBLH01002718">
    <property type="protein sequence ID" value="TGZ47667.1"/>
    <property type="molecule type" value="Genomic_DNA"/>
</dbReference>
<evidence type="ECO:0000313" key="2">
    <source>
        <dbReference type="EMBL" id="TGZ47667.1"/>
    </source>
</evidence>
<reference evidence="2 3" key="1">
    <citation type="journal article" date="2019" name="Philos. Trans. R. Soc. Lond., B, Biol. Sci.">
        <title>Ant behaviour and brain gene expression of defending hosts depend on the ecological success of the intruding social parasite.</title>
        <authorList>
            <person name="Kaur R."/>
            <person name="Stoldt M."/>
            <person name="Jongepier E."/>
            <person name="Feldmeyer B."/>
            <person name="Menzel F."/>
            <person name="Bornberg-Bauer E."/>
            <person name="Foitzik S."/>
        </authorList>
    </citation>
    <scope>NUCLEOTIDE SEQUENCE [LARGE SCALE GENOMIC DNA]</scope>
    <source>
        <tissue evidence="2">Whole body</tissue>
    </source>
</reference>